<keyword evidence="6 7" id="KW-0472">Membrane</keyword>
<dbReference type="InterPro" id="IPR011527">
    <property type="entry name" value="ABC1_TM_dom"/>
</dbReference>
<dbReference type="PROSITE" id="PS50929">
    <property type="entry name" value="ABC_TM1F"/>
    <property type="match status" value="1"/>
</dbReference>
<dbReference type="PROSITE" id="PS50893">
    <property type="entry name" value="ABC_TRANSPORTER_2"/>
    <property type="match status" value="1"/>
</dbReference>
<feature type="transmembrane region" description="Helical" evidence="7">
    <location>
        <begin position="51"/>
        <end position="70"/>
    </location>
</feature>
<dbReference type="Proteomes" id="UP001320314">
    <property type="component" value="Unassembled WGS sequence"/>
</dbReference>
<comment type="caution">
    <text evidence="10">The sequence shown here is derived from an EMBL/GenBank/DDBJ whole genome shotgun (WGS) entry which is preliminary data.</text>
</comment>
<evidence type="ECO:0000259" key="9">
    <source>
        <dbReference type="PROSITE" id="PS50929"/>
    </source>
</evidence>
<feature type="domain" description="ABC transporter" evidence="8">
    <location>
        <begin position="308"/>
        <end position="527"/>
    </location>
</feature>
<evidence type="ECO:0000256" key="6">
    <source>
        <dbReference type="ARBA" id="ARBA00023136"/>
    </source>
</evidence>
<evidence type="ECO:0000256" key="4">
    <source>
        <dbReference type="ARBA" id="ARBA00022840"/>
    </source>
</evidence>
<comment type="subcellular location">
    <subcellularLocation>
        <location evidence="1">Cell membrane</location>
        <topology evidence="1">Multi-pass membrane protein</topology>
    </subcellularLocation>
</comment>
<dbReference type="Pfam" id="PF00005">
    <property type="entry name" value="ABC_tran"/>
    <property type="match status" value="1"/>
</dbReference>
<feature type="transmembrane region" description="Helical" evidence="7">
    <location>
        <begin position="238"/>
        <end position="259"/>
    </location>
</feature>
<dbReference type="PANTHER" id="PTHR24221">
    <property type="entry name" value="ATP-BINDING CASSETTE SUB-FAMILY B"/>
    <property type="match status" value="1"/>
</dbReference>
<feature type="transmembrane region" description="Helical" evidence="7">
    <location>
        <begin position="138"/>
        <end position="162"/>
    </location>
</feature>
<feature type="domain" description="ABC transmembrane type-1" evidence="9">
    <location>
        <begin position="14"/>
        <end position="295"/>
    </location>
</feature>
<dbReference type="SUPFAM" id="SSF52540">
    <property type="entry name" value="P-loop containing nucleoside triphosphate hydrolases"/>
    <property type="match status" value="1"/>
</dbReference>
<evidence type="ECO:0000313" key="11">
    <source>
        <dbReference type="Proteomes" id="UP001320314"/>
    </source>
</evidence>
<dbReference type="PANTHER" id="PTHR24221:SF654">
    <property type="entry name" value="ATP-BINDING CASSETTE SUB-FAMILY B MEMBER 6"/>
    <property type="match status" value="1"/>
</dbReference>
<dbReference type="Gene3D" id="1.20.1560.10">
    <property type="entry name" value="ABC transporter type 1, transmembrane domain"/>
    <property type="match status" value="1"/>
</dbReference>
<dbReference type="GO" id="GO:0005886">
    <property type="term" value="C:plasma membrane"/>
    <property type="evidence" value="ECO:0007669"/>
    <property type="project" value="UniProtKB-SubCell"/>
</dbReference>
<dbReference type="RefSeq" id="WP_231523656.1">
    <property type="nucleotide sequence ID" value="NZ_JAJNUD010000017.1"/>
</dbReference>
<dbReference type="Pfam" id="PF00664">
    <property type="entry name" value="ABC_membrane"/>
    <property type="match status" value="1"/>
</dbReference>
<dbReference type="GO" id="GO:0005524">
    <property type="term" value="F:ATP binding"/>
    <property type="evidence" value="ECO:0007669"/>
    <property type="project" value="UniProtKB-KW"/>
</dbReference>
<dbReference type="InterPro" id="IPR036640">
    <property type="entry name" value="ABC1_TM_sf"/>
</dbReference>
<evidence type="ECO:0000256" key="7">
    <source>
        <dbReference type="SAM" id="Phobius"/>
    </source>
</evidence>
<protein>
    <submittedName>
        <fullName evidence="10">ABC transporter ATP-binding protein/permease</fullName>
    </submittedName>
</protein>
<evidence type="ECO:0000256" key="1">
    <source>
        <dbReference type="ARBA" id="ARBA00004651"/>
    </source>
</evidence>
<organism evidence="10 11">
    <name type="scientific">Lactobacillus delbrueckii subsp. allosunkii</name>
    <dbReference type="NCBI Taxonomy" id="1050107"/>
    <lineage>
        <taxon>Bacteria</taxon>
        <taxon>Bacillati</taxon>
        <taxon>Bacillota</taxon>
        <taxon>Bacilli</taxon>
        <taxon>Lactobacillales</taxon>
        <taxon>Lactobacillaceae</taxon>
        <taxon>Lactobacillus</taxon>
    </lineage>
</organism>
<dbReference type="AlphaFoldDB" id="A0ABD4SCG9"/>
<dbReference type="InterPro" id="IPR027417">
    <property type="entry name" value="P-loop_NTPase"/>
</dbReference>
<keyword evidence="4 10" id="KW-0067">ATP-binding</keyword>
<keyword evidence="2 7" id="KW-0812">Transmembrane</keyword>
<name>A0ABD4SCG9_9LACO</name>
<dbReference type="InterPro" id="IPR039421">
    <property type="entry name" value="Type_1_exporter"/>
</dbReference>
<dbReference type="InterPro" id="IPR003593">
    <property type="entry name" value="AAA+_ATPase"/>
</dbReference>
<evidence type="ECO:0000256" key="2">
    <source>
        <dbReference type="ARBA" id="ARBA00022692"/>
    </source>
</evidence>
<sequence length="527" mass="59601">MKKQFIYHVKNTKLVVLLLILSVSVGSATYIQFLKGQMFQQAVSSKSSQLLVSFLLFALVMTLEVSFYYVEWQYENKLVSETFFELKKSVLSTVTKFKPYKQASSDKEATQLLTNSIDSLEYPYYNAWFDNLYLSLRVIFVFVAVASINWIIAIIILALMFIPLGVTQVFKENISKLNKKYMDQVGVNLKKYEDIISNILPVHIFNLRSFVLKNAQASLETERNLKRSSKGKQYTLNASYSFISYFSSFVVLVFSLLLVSHGKLGLSSVITLLGLVDQLSMPILSLSRNSSSINSTKAVRTDIDQYVLQNASANRKSISFSKKISLENVAVQLSNQEVSYRDMQFDFGHSYIIRGKSGVGKTLFLHLLTGLQPYDSGDIVYDNAPLGQAADKNVFQDIRFVQAENTLFNGSVLENIFFDRTPSDDKLALCAKLLKKSTLNSADAASISTGEKRRVLLLRGLLSNSRTLIFDEPTANLDANTSAVFWDMLFDWFNQGNRTMIIVSHTIDETNLNRFDKQLDFNSLIKS</sequence>
<keyword evidence="3" id="KW-0547">Nucleotide-binding</keyword>
<dbReference type="EMBL" id="JAJNUD010000017">
    <property type="protein sequence ID" value="MCD5518338.1"/>
    <property type="molecule type" value="Genomic_DNA"/>
</dbReference>
<gene>
    <name evidence="10" type="ORF">LOB39_07175</name>
</gene>
<accession>A0ABD4SCG9</accession>
<dbReference type="SUPFAM" id="SSF90123">
    <property type="entry name" value="ABC transporter transmembrane region"/>
    <property type="match status" value="1"/>
</dbReference>
<keyword evidence="5 7" id="KW-1133">Transmembrane helix</keyword>
<proteinExistence type="predicted"/>
<evidence type="ECO:0000259" key="8">
    <source>
        <dbReference type="PROSITE" id="PS50893"/>
    </source>
</evidence>
<reference evidence="10 11" key="1">
    <citation type="submission" date="2021-12" db="EMBL/GenBank/DDBJ databases">
        <title>Antimicrobial susceptibility of Lactobacillus delbrueckii subsp. lactis obtained from milk products and other habitats.</title>
        <authorList>
            <person name="Shani N."/>
        </authorList>
    </citation>
    <scope>NUCLEOTIDE SEQUENCE [LARGE SCALE GENOMIC DNA]</scope>
    <source>
        <strain evidence="10 11">CIRM BIA 266</strain>
    </source>
</reference>
<evidence type="ECO:0000256" key="5">
    <source>
        <dbReference type="ARBA" id="ARBA00022989"/>
    </source>
</evidence>
<evidence type="ECO:0000256" key="3">
    <source>
        <dbReference type="ARBA" id="ARBA00022741"/>
    </source>
</evidence>
<dbReference type="InterPro" id="IPR003439">
    <property type="entry name" value="ABC_transporter-like_ATP-bd"/>
</dbReference>
<evidence type="ECO:0000313" key="10">
    <source>
        <dbReference type="EMBL" id="MCD5518338.1"/>
    </source>
</evidence>
<dbReference type="SMART" id="SM00382">
    <property type="entry name" value="AAA"/>
    <property type="match status" value="1"/>
</dbReference>
<dbReference type="Gene3D" id="3.40.50.300">
    <property type="entry name" value="P-loop containing nucleotide triphosphate hydrolases"/>
    <property type="match status" value="1"/>
</dbReference>